<protein>
    <submittedName>
        <fullName evidence="1">Uncharacterized protein</fullName>
    </submittedName>
</protein>
<dbReference type="AlphaFoldDB" id="A0A923T9Z0"/>
<comment type="caution">
    <text evidence="1">The sequence shown here is derived from an EMBL/GenBank/DDBJ whole genome shotgun (WGS) entry which is preliminary data.</text>
</comment>
<evidence type="ECO:0000313" key="2">
    <source>
        <dbReference type="Proteomes" id="UP000650081"/>
    </source>
</evidence>
<keyword evidence="2" id="KW-1185">Reference proteome</keyword>
<proteinExistence type="predicted"/>
<organism evidence="1 2">
    <name type="scientific">Neolewinella lacunae</name>
    <dbReference type="NCBI Taxonomy" id="1517758"/>
    <lineage>
        <taxon>Bacteria</taxon>
        <taxon>Pseudomonadati</taxon>
        <taxon>Bacteroidota</taxon>
        <taxon>Saprospiria</taxon>
        <taxon>Saprospirales</taxon>
        <taxon>Lewinellaceae</taxon>
        <taxon>Neolewinella</taxon>
    </lineage>
</organism>
<accession>A0A923T9Z0</accession>
<gene>
    <name evidence="1" type="ORF">H9S92_17790</name>
</gene>
<sequence length="246" mass="27624">MLKFVFYILALSMANSACSKKSPSEHVKDFHKTEILNTVQSVESSKDSKKDSILPANEKPLLQLFSGFLRLKTDSKPVNVNVVTIYNTHGTVFGNIPLNSIEPSFQGDSAFSIWSYYPDYFIVIFEADSITSDKRYPIRVNNSLKYIEHIEGLTVYENTSEHLQSSFIGTDKANPLRKEPSLSSDLVEESIDYSGLSFELQRIQGDWGFVICNAACEGCPTEVLDFSGWIQILNNGKAIVKIYYAC</sequence>
<dbReference type="RefSeq" id="WP_187468050.1">
    <property type="nucleotide sequence ID" value="NZ_JACSIT010000147.1"/>
</dbReference>
<dbReference type="Proteomes" id="UP000650081">
    <property type="component" value="Unassembled WGS sequence"/>
</dbReference>
<evidence type="ECO:0000313" key="1">
    <source>
        <dbReference type="EMBL" id="MBC6996026.1"/>
    </source>
</evidence>
<reference evidence="1" key="1">
    <citation type="submission" date="2020-08" db="EMBL/GenBank/DDBJ databases">
        <title>Lewinella bacteria from marine environments.</title>
        <authorList>
            <person name="Zhong Y."/>
        </authorList>
    </citation>
    <scope>NUCLEOTIDE SEQUENCE</scope>
    <source>
        <strain evidence="1">KCTC 42187</strain>
    </source>
</reference>
<dbReference type="EMBL" id="JACSIT010000147">
    <property type="protein sequence ID" value="MBC6996026.1"/>
    <property type="molecule type" value="Genomic_DNA"/>
</dbReference>
<name>A0A923T9Z0_9BACT</name>